<dbReference type="EMBL" id="JBBPBN010000015">
    <property type="protein sequence ID" value="KAK9023905.1"/>
    <property type="molecule type" value="Genomic_DNA"/>
</dbReference>
<comment type="caution">
    <text evidence="1">The sequence shown here is derived from an EMBL/GenBank/DDBJ whole genome shotgun (WGS) entry which is preliminary data.</text>
</comment>
<gene>
    <name evidence="1" type="ORF">V6N11_004092</name>
</gene>
<protein>
    <submittedName>
        <fullName evidence="1">Uncharacterized protein</fullName>
    </submittedName>
</protein>
<keyword evidence="2" id="KW-1185">Reference proteome</keyword>
<evidence type="ECO:0000313" key="2">
    <source>
        <dbReference type="Proteomes" id="UP001396334"/>
    </source>
</evidence>
<reference evidence="1 2" key="1">
    <citation type="journal article" date="2024" name="G3 (Bethesda)">
        <title>Genome assembly of Hibiscus sabdariffa L. provides insights into metabolisms of medicinal natural products.</title>
        <authorList>
            <person name="Kim T."/>
        </authorList>
    </citation>
    <scope>NUCLEOTIDE SEQUENCE [LARGE SCALE GENOMIC DNA]</scope>
    <source>
        <strain evidence="1">TK-2024</strain>
        <tissue evidence="1">Old leaves</tissue>
    </source>
</reference>
<proteinExistence type="predicted"/>
<name>A0ABR2SF77_9ROSI</name>
<accession>A0ABR2SF77</accession>
<sequence>MIQVATVVRHRSTEMKAFYSVHRIRHTQAGINHHTVRRTLWVPVSYSYGRDYKEEAPHSSLKNLITKLNAEIPHMFRAMIVWIGGKEPVIGTYRRCTCPLVDMMRALP</sequence>
<dbReference type="Proteomes" id="UP001396334">
    <property type="component" value="Unassembled WGS sequence"/>
</dbReference>
<evidence type="ECO:0000313" key="1">
    <source>
        <dbReference type="EMBL" id="KAK9023905.1"/>
    </source>
</evidence>
<organism evidence="1 2">
    <name type="scientific">Hibiscus sabdariffa</name>
    <name type="common">roselle</name>
    <dbReference type="NCBI Taxonomy" id="183260"/>
    <lineage>
        <taxon>Eukaryota</taxon>
        <taxon>Viridiplantae</taxon>
        <taxon>Streptophyta</taxon>
        <taxon>Embryophyta</taxon>
        <taxon>Tracheophyta</taxon>
        <taxon>Spermatophyta</taxon>
        <taxon>Magnoliopsida</taxon>
        <taxon>eudicotyledons</taxon>
        <taxon>Gunneridae</taxon>
        <taxon>Pentapetalae</taxon>
        <taxon>rosids</taxon>
        <taxon>malvids</taxon>
        <taxon>Malvales</taxon>
        <taxon>Malvaceae</taxon>
        <taxon>Malvoideae</taxon>
        <taxon>Hibiscus</taxon>
    </lineage>
</organism>